<evidence type="ECO:0008006" key="3">
    <source>
        <dbReference type="Google" id="ProtNLM"/>
    </source>
</evidence>
<protein>
    <recommendedName>
        <fullName evidence="3">DUF3135 domain-containing protein</fullName>
    </recommendedName>
</protein>
<dbReference type="GeneID" id="28542058"/>
<reference evidence="2" key="1">
    <citation type="submission" date="2014-09" db="EMBL/GenBank/DDBJ databases">
        <authorList>
            <person name="Hjerde E."/>
        </authorList>
    </citation>
    <scope>NUCLEOTIDE SEQUENCE [LARGE SCALE GENOMIC DNA]</scope>
    <source>
        <strain evidence="2">06/09/139</strain>
    </source>
</reference>
<keyword evidence="2" id="KW-1185">Reference proteome</keyword>
<name>A0A090IT74_9GAMM</name>
<evidence type="ECO:0000313" key="1">
    <source>
        <dbReference type="EMBL" id="CED72518.1"/>
    </source>
</evidence>
<dbReference type="KEGG" id="awd:AWOD_I_2466"/>
<dbReference type="Pfam" id="PF11333">
    <property type="entry name" value="DUF3135"/>
    <property type="match status" value="1"/>
</dbReference>
<dbReference type="PATRIC" id="fig|80852.17.peg.2554"/>
<gene>
    <name evidence="1" type="ORF">AWOD_I_2466</name>
</gene>
<dbReference type="InterPro" id="IPR021482">
    <property type="entry name" value="DUF3135"/>
</dbReference>
<proteinExistence type="predicted"/>
<accession>A0A090IT74</accession>
<sequence>MPCSPNHTSLPSFDELKTLAETDLDQLEQLRHQLSMELIDSLPENHQEYLRAQQNRINRIIERGNNPNHVNILLGQELSKQFVRFSDSLNNPLGEIQTAEIIQFPDANNRVSNNTKH</sequence>
<dbReference type="HOGENOM" id="CLU_153204_1_1_6"/>
<dbReference type="EMBL" id="LN554846">
    <property type="protein sequence ID" value="CED72518.1"/>
    <property type="molecule type" value="Genomic_DNA"/>
</dbReference>
<dbReference type="Proteomes" id="UP000032427">
    <property type="component" value="Chromosome 1"/>
</dbReference>
<dbReference type="OrthoDB" id="5917239at2"/>
<organism evidence="1 2">
    <name type="scientific">Aliivibrio wodanis</name>
    <dbReference type="NCBI Taxonomy" id="80852"/>
    <lineage>
        <taxon>Bacteria</taxon>
        <taxon>Pseudomonadati</taxon>
        <taxon>Pseudomonadota</taxon>
        <taxon>Gammaproteobacteria</taxon>
        <taxon>Vibrionales</taxon>
        <taxon>Vibrionaceae</taxon>
        <taxon>Aliivibrio</taxon>
    </lineage>
</organism>
<evidence type="ECO:0000313" key="2">
    <source>
        <dbReference type="Proteomes" id="UP000032427"/>
    </source>
</evidence>
<dbReference type="AlphaFoldDB" id="A0A090IT74"/>